<proteinExistence type="predicted"/>
<evidence type="ECO:0000256" key="1">
    <source>
        <dbReference type="ARBA" id="ARBA00004123"/>
    </source>
</evidence>
<dbReference type="GO" id="GO:0008270">
    <property type="term" value="F:zinc ion binding"/>
    <property type="evidence" value="ECO:0007669"/>
    <property type="project" value="UniProtKB-KW"/>
</dbReference>
<dbReference type="PANTHER" id="PTHR46481:SF10">
    <property type="entry name" value="ZINC FINGER BED DOMAIN-CONTAINING PROTEIN 39"/>
    <property type="match status" value="1"/>
</dbReference>
<dbReference type="SUPFAM" id="SSF140996">
    <property type="entry name" value="Hermes dimerisation domain"/>
    <property type="match status" value="1"/>
</dbReference>
<protein>
    <submittedName>
        <fullName evidence="6">Uncharacterized protein</fullName>
    </submittedName>
</protein>
<keyword evidence="3" id="KW-0863">Zinc-finger</keyword>
<keyword evidence="4" id="KW-0862">Zinc</keyword>
<dbReference type="SUPFAM" id="SSF53098">
    <property type="entry name" value="Ribonuclease H-like"/>
    <property type="match status" value="1"/>
</dbReference>
<keyword evidence="7" id="KW-1185">Reference proteome</keyword>
<dbReference type="EMBL" id="JBICBT010000471">
    <property type="protein sequence ID" value="KAL3112427.1"/>
    <property type="molecule type" value="Genomic_DNA"/>
</dbReference>
<reference evidence="6 7" key="1">
    <citation type="submission" date="2024-10" db="EMBL/GenBank/DDBJ databases">
        <authorList>
            <person name="Kim D."/>
        </authorList>
    </citation>
    <scope>NUCLEOTIDE SEQUENCE [LARGE SCALE GENOMIC DNA]</scope>
    <source>
        <strain evidence="6">BH-2024</strain>
    </source>
</reference>
<keyword evidence="5" id="KW-0539">Nucleus</keyword>
<evidence type="ECO:0000256" key="5">
    <source>
        <dbReference type="ARBA" id="ARBA00023242"/>
    </source>
</evidence>
<comment type="subcellular location">
    <subcellularLocation>
        <location evidence="1">Nucleus</location>
    </subcellularLocation>
</comment>
<evidence type="ECO:0000313" key="7">
    <source>
        <dbReference type="Proteomes" id="UP001620626"/>
    </source>
</evidence>
<comment type="caution">
    <text evidence="6">The sequence shown here is derived from an EMBL/GenBank/DDBJ whole genome shotgun (WGS) entry which is preliminary data.</text>
</comment>
<evidence type="ECO:0000256" key="2">
    <source>
        <dbReference type="ARBA" id="ARBA00022723"/>
    </source>
</evidence>
<dbReference type="InterPro" id="IPR012337">
    <property type="entry name" value="RNaseH-like_sf"/>
</dbReference>
<evidence type="ECO:0000313" key="6">
    <source>
        <dbReference type="EMBL" id="KAL3112427.1"/>
    </source>
</evidence>
<evidence type="ECO:0000256" key="4">
    <source>
        <dbReference type="ARBA" id="ARBA00022833"/>
    </source>
</evidence>
<name>A0ABD2LB31_9BILA</name>
<dbReference type="Proteomes" id="UP001620626">
    <property type="component" value="Unassembled WGS sequence"/>
</dbReference>
<dbReference type="AlphaFoldDB" id="A0ABD2LB31"/>
<sequence length="216" mass="25151">MNKRIMEFIAVDLQPLSVVENIGFERFVKEMQPKYVMPGRKFFTNTLMPQIVESIKAIWDGIRKMSDDESLESVLGRIKKFIRKFRKSKVLRDKFEGLQKLMDLPPRTLVKDTEVRWSSTFQMLDRFLQNKTIVGLLCAEDISFPNFSADDWRIISALKQERTFDDDVQNYPDAADEISNNLFTEFEQEMNLDNFLLASPIPSPAVLNARQKSEAK</sequence>
<accession>A0ABD2LB31</accession>
<organism evidence="6 7">
    <name type="scientific">Heterodera trifolii</name>
    <dbReference type="NCBI Taxonomy" id="157864"/>
    <lineage>
        <taxon>Eukaryota</taxon>
        <taxon>Metazoa</taxon>
        <taxon>Ecdysozoa</taxon>
        <taxon>Nematoda</taxon>
        <taxon>Chromadorea</taxon>
        <taxon>Rhabditida</taxon>
        <taxon>Tylenchina</taxon>
        <taxon>Tylenchomorpha</taxon>
        <taxon>Tylenchoidea</taxon>
        <taxon>Heteroderidae</taxon>
        <taxon>Heteroderinae</taxon>
        <taxon>Heterodera</taxon>
    </lineage>
</organism>
<dbReference type="GO" id="GO:0005634">
    <property type="term" value="C:nucleus"/>
    <property type="evidence" value="ECO:0007669"/>
    <property type="project" value="UniProtKB-SubCell"/>
</dbReference>
<gene>
    <name evidence="6" type="ORF">niasHT_018520</name>
</gene>
<dbReference type="PANTHER" id="PTHR46481">
    <property type="entry name" value="ZINC FINGER BED DOMAIN-CONTAINING PROTEIN 4"/>
    <property type="match status" value="1"/>
</dbReference>
<evidence type="ECO:0000256" key="3">
    <source>
        <dbReference type="ARBA" id="ARBA00022771"/>
    </source>
</evidence>
<dbReference type="InterPro" id="IPR052035">
    <property type="entry name" value="ZnF_BED_domain_contain"/>
</dbReference>
<keyword evidence="2" id="KW-0479">Metal-binding</keyword>